<protein>
    <submittedName>
        <fullName evidence="8">XRN 5'-3' exonuclease N-terminus family protein</fullName>
    </submittedName>
</protein>
<evidence type="ECO:0000313" key="9">
    <source>
        <dbReference type="Proteomes" id="UP000001542"/>
    </source>
</evidence>
<dbReference type="InterPro" id="IPR004859">
    <property type="entry name" value="Xrn1_N"/>
</dbReference>
<organism evidence="8 9">
    <name type="scientific">Trichomonas vaginalis (strain ATCC PRA-98 / G3)</name>
    <dbReference type="NCBI Taxonomy" id="412133"/>
    <lineage>
        <taxon>Eukaryota</taxon>
        <taxon>Metamonada</taxon>
        <taxon>Parabasalia</taxon>
        <taxon>Trichomonadida</taxon>
        <taxon>Trichomonadidae</taxon>
        <taxon>Trichomonas</taxon>
    </lineage>
</organism>
<dbReference type="GO" id="GO:0000956">
    <property type="term" value="P:nuclear-transcribed mRNA catabolic process"/>
    <property type="evidence" value="ECO:0000318"/>
    <property type="project" value="GO_Central"/>
</dbReference>
<dbReference type="Pfam" id="PF17846">
    <property type="entry name" value="XRN_M"/>
    <property type="match status" value="2"/>
</dbReference>
<dbReference type="InParanoid" id="A2FHN6"/>
<feature type="domain" description="Xrn1 N-terminal" evidence="5">
    <location>
        <begin position="1"/>
        <end position="210"/>
    </location>
</feature>
<dbReference type="Pfam" id="PF03159">
    <property type="entry name" value="XRN_N"/>
    <property type="match status" value="1"/>
</dbReference>
<dbReference type="GO" id="GO:0004534">
    <property type="term" value="F:5'-3' RNA exonuclease activity"/>
    <property type="evidence" value="ECO:0000318"/>
    <property type="project" value="GO_Central"/>
</dbReference>
<dbReference type="CDD" id="cd18673">
    <property type="entry name" value="PIN_XRN1-2-like"/>
    <property type="match status" value="1"/>
</dbReference>
<dbReference type="Proteomes" id="UP000001542">
    <property type="component" value="Unassembled WGS sequence"/>
</dbReference>
<dbReference type="OrthoDB" id="372487at2759"/>
<dbReference type="Pfam" id="PF18129">
    <property type="entry name" value="SH3_12"/>
    <property type="match status" value="1"/>
</dbReference>
<dbReference type="InterPro" id="IPR027073">
    <property type="entry name" value="5_3_exoribonuclease"/>
</dbReference>
<evidence type="ECO:0000256" key="1">
    <source>
        <dbReference type="ARBA" id="ARBA00022722"/>
    </source>
</evidence>
<feature type="domain" description="Xrn1 helical" evidence="6">
    <location>
        <begin position="351"/>
        <end position="508"/>
    </location>
</feature>
<dbReference type="InterPro" id="IPR047008">
    <property type="entry name" value="XRN1_SH3_sf"/>
</dbReference>
<dbReference type="Gene3D" id="3.40.50.12390">
    <property type="match status" value="2"/>
</dbReference>
<dbReference type="AlphaFoldDB" id="A2FHN6"/>
<evidence type="ECO:0000259" key="5">
    <source>
        <dbReference type="Pfam" id="PF03159"/>
    </source>
</evidence>
<evidence type="ECO:0000313" key="8">
    <source>
        <dbReference type="EMBL" id="EAX95580.1"/>
    </source>
</evidence>
<dbReference type="eggNOG" id="KOG2044">
    <property type="taxonomic scope" value="Eukaryota"/>
</dbReference>
<dbReference type="PANTHER" id="PTHR12341:SF7">
    <property type="entry name" value="5'-3' EXORIBONUCLEASE 1"/>
    <property type="match status" value="1"/>
</dbReference>
<sequence length="966" mass="109547">MGVAGFFKWLISRYPSICRGASSGISPSFDCFFVDFNCIIHNAIRTIQGSKDLIEDELITEVLRFLDILVHVVQPTKLLYISVDGPAPLAKCIEQRSRRFSGQGKKEVAEGFTKNSITIGTKFMNDLHLKILDYLKERVNRDPIWAMPHIIYDSYHTPGEGEHKLINFIRYQRAQGTWNEDYSCCIYSPDADIFFIALNTHMKKIAILKDSSGDLKLADKKYNSASVRFWAGDFIYVYLSILRQLLAAEFFNSNEDMVNNITDDFCAISSLLGNDFIPSFPFFNIDNFNNALEVYFTQYLPKSKYIVENGEFNYSNLSDFLRDVAYNVGDAEKSVSKQQNLLSYAEKNVQAKFALPEGPGFDEKIKEIVYHVMDSFVWVLNLYTKGILSWEWYYPYSSAPPLLIISKYLQGYKPNFTQGAPPKSLEVLVSLLPANSANLLPSCLQFLAEPGSPVYDIMSGSARSFTREYFAEVKKIIQEKENEMTDEEKIRNTICDPFLILPNKEPQLIDVKKKYILPSTTQVNSYFPSLTNLPLKITLVKKGFINSTEQTKISCELNKPEPTDLKKYKELKGKVILVDFPYFNPAIVTDVFLSRQGEKFDDSDFINPSHSHRLCVKCRKLTFPNYKLTNYSWSDKEYKYPFIQTAPFSFFPSISDDIREEIQSSIKKDSKVFILSGEGKGKLGVVKAIEDKNITVQLINRSYSSNLKNILLGDSGVWIPIDKVAENVHLSTPSLLIILDSITSNRYGRNIGLKFIKNGKKGAEGYVSKKKGVIVLTPDVQETVEKYISFVGADFMNVVKASDKNDIAENVKLYFDKFGDEADNEVKKIAEWVSENSQAFHAQIKPLYLPTSPLIAYKKLEEEMEKFGKSDTFGQTVQTHPNNIVLEGKLLPFNITGKVNMGDHVAVLDGYSLIPFGTSGIVIGVINGGNMVQIVADQEQQFGSTMVNTFKKKRMFYAYTSSLCYF</sequence>
<dbReference type="GO" id="GO:0005634">
    <property type="term" value="C:nucleus"/>
    <property type="evidence" value="ECO:0000318"/>
    <property type="project" value="GO_Central"/>
</dbReference>
<keyword evidence="2" id="KW-0378">Hydrolase</keyword>
<name>A2FHN6_TRIV3</name>
<dbReference type="InterPro" id="IPR041412">
    <property type="entry name" value="Xrn1_helical"/>
</dbReference>
<comment type="similarity">
    <text evidence="4">Belongs to the 5'-3' exonuclease family.</text>
</comment>
<gene>
    <name evidence="8" type="ORF">TVAG_370840</name>
</gene>
<evidence type="ECO:0000256" key="4">
    <source>
        <dbReference type="ARBA" id="ARBA00038299"/>
    </source>
</evidence>
<reference evidence="8" key="2">
    <citation type="journal article" date="2007" name="Science">
        <title>Draft genome sequence of the sexually transmitted pathogen Trichomonas vaginalis.</title>
        <authorList>
            <person name="Carlton J.M."/>
            <person name="Hirt R.P."/>
            <person name="Silva J.C."/>
            <person name="Delcher A.L."/>
            <person name="Schatz M."/>
            <person name="Zhao Q."/>
            <person name="Wortman J.R."/>
            <person name="Bidwell S.L."/>
            <person name="Alsmark U.C.M."/>
            <person name="Besteiro S."/>
            <person name="Sicheritz-Ponten T."/>
            <person name="Noel C.J."/>
            <person name="Dacks J.B."/>
            <person name="Foster P.G."/>
            <person name="Simillion C."/>
            <person name="Van de Peer Y."/>
            <person name="Miranda-Saavedra D."/>
            <person name="Barton G.J."/>
            <person name="Westrop G.D."/>
            <person name="Mueller S."/>
            <person name="Dessi D."/>
            <person name="Fiori P.L."/>
            <person name="Ren Q."/>
            <person name="Paulsen I."/>
            <person name="Zhang H."/>
            <person name="Bastida-Corcuera F.D."/>
            <person name="Simoes-Barbosa A."/>
            <person name="Brown M.T."/>
            <person name="Hayes R.D."/>
            <person name="Mukherjee M."/>
            <person name="Okumura C.Y."/>
            <person name="Schneider R."/>
            <person name="Smith A.J."/>
            <person name="Vanacova S."/>
            <person name="Villalvazo M."/>
            <person name="Haas B.J."/>
            <person name="Pertea M."/>
            <person name="Feldblyum T.V."/>
            <person name="Utterback T.R."/>
            <person name="Shu C.L."/>
            <person name="Osoegawa K."/>
            <person name="de Jong P.J."/>
            <person name="Hrdy I."/>
            <person name="Horvathova L."/>
            <person name="Zubacova Z."/>
            <person name="Dolezal P."/>
            <person name="Malik S.B."/>
            <person name="Logsdon J.M. Jr."/>
            <person name="Henze K."/>
            <person name="Gupta A."/>
            <person name="Wang C.C."/>
            <person name="Dunne R.L."/>
            <person name="Upcroft J.A."/>
            <person name="Upcroft P."/>
            <person name="White O."/>
            <person name="Salzberg S.L."/>
            <person name="Tang P."/>
            <person name="Chiu C.-H."/>
            <person name="Lee Y.-S."/>
            <person name="Embley T.M."/>
            <person name="Coombs G.H."/>
            <person name="Mottram J.C."/>
            <person name="Tachezy J."/>
            <person name="Fraser-Liggett C.M."/>
            <person name="Johnson P.J."/>
        </authorList>
    </citation>
    <scope>NUCLEOTIDE SEQUENCE [LARGE SCALE GENOMIC DNA]</scope>
    <source>
        <strain evidence="8">G3</strain>
    </source>
</reference>
<dbReference type="STRING" id="5722.A2FHN6"/>
<feature type="domain" description="5'-3' exoribonuclease 1 SH3-like" evidence="7">
    <location>
        <begin position="898"/>
        <end position="962"/>
    </location>
</feature>
<dbReference type="RefSeq" id="XP_001308510.1">
    <property type="nucleotide sequence ID" value="XM_001308509.1"/>
</dbReference>
<feature type="domain" description="Xrn1 helical" evidence="6">
    <location>
        <begin position="259"/>
        <end position="345"/>
    </location>
</feature>
<keyword evidence="3 8" id="KW-0269">Exonuclease</keyword>
<evidence type="ECO:0000259" key="7">
    <source>
        <dbReference type="Pfam" id="PF18129"/>
    </source>
</evidence>
<evidence type="ECO:0000256" key="2">
    <source>
        <dbReference type="ARBA" id="ARBA00022801"/>
    </source>
</evidence>
<dbReference type="VEuPathDB" id="TrichDB:TVAG_370840"/>
<reference evidence="8" key="1">
    <citation type="submission" date="2006-10" db="EMBL/GenBank/DDBJ databases">
        <authorList>
            <person name="Amadeo P."/>
            <person name="Zhao Q."/>
            <person name="Wortman J."/>
            <person name="Fraser-Liggett C."/>
            <person name="Carlton J."/>
        </authorList>
    </citation>
    <scope>NUCLEOTIDE SEQUENCE</scope>
    <source>
        <strain evidence="8">G3</strain>
    </source>
</reference>
<accession>A2FHN6</accession>
<proteinExistence type="inferred from homology"/>
<dbReference type="VEuPathDB" id="TrichDB:TVAGG3_0946630"/>
<evidence type="ECO:0000256" key="3">
    <source>
        <dbReference type="ARBA" id="ARBA00022839"/>
    </source>
</evidence>
<dbReference type="PANTHER" id="PTHR12341">
    <property type="entry name" value="5'-&gt;3' EXORIBONUCLEASE"/>
    <property type="match status" value="1"/>
</dbReference>
<keyword evidence="9" id="KW-1185">Reference proteome</keyword>
<dbReference type="KEGG" id="tva:4753337"/>
<keyword evidence="1" id="KW-0540">Nuclease</keyword>
<dbReference type="SMR" id="A2FHN6"/>
<dbReference type="GO" id="GO:0003723">
    <property type="term" value="F:RNA binding"/>
    <property type="evidence" value="ECO:0000318"/>
    <property type="project" value="GO_Central"/>
</dbReference>
<dbReference type="InterPro" id="IPR041385">
    <property type="entry name" value="SH3_12"/>
</dbReference>
<dbReference type="Gene3D" id="2.30.30.750">
    <property type="match status" value="1"/>
</dbReference>
<dbReference type="EMBL" id="DS113798">
    <property type="protein sequence ID" value="EAX95580.1"/>
    <property type="molecule type" value="Genomic_DNA"/>
</dbReference>
<evidence type="ECO:0000259" key="6">
    <source>
        <dbReference type="Pfam" id="PF17846"/>
    </source>
</evidence>